<sequence>MNCEWCQSNNTTQTTKEAYWELPDGLKAIQIHDIPSIHCQSCGMNYIEESLVQDIEDHLFLIHTQDLPHSIGYDSLMNQPRILKKNYFRM</sequence>
<organism evidence="1 2">
    <name type="scientific">Alkalihalobacterium chitinilyticum</name>
    <dbReference type="NCBI Taxonomy" id="2980103"/>
    <lineage>
        <taxon>Bacteria</taxon>
        <taxon>Bacillati</taxon>
        <taxon>Bacillota</taxon>
        <taxon>Bacilli</taxon>
        <taxon>Bacillales</taxon>
        <taxon>Bacillaceae</taxon>
        <taxon>Alkalihalobacterium</taxon>
    </lineage>
</organism>
<accession>A0ABT5VBH1</accession>
<proteinExistence type="predicted"/>
<dbReference type="InterPro" id="IPR022453">
    <property type="entry name" value="Znf_MqsA-type"/>
</dbReference>
<reference evidence="1" key="1">
    <citation type="submission" date="2024-05" db="EMBL/GenBank/DDBJ databases">
        <title>Alkalihalobacillus sp. strain MEB203 novel alkaliphilic bacterium from Lonar Lake, India.</title>
        <authorList>
            <person name="Joshi A."/>
            <person name="Thite S."/>
            <person name="Mengade P."/>
        </authorList>
    </citation>
    <scope>NUCLEOTIDE SEQUENCE</scope>
    <source>
        <strain evidence="1">MEB 203</strain>
    </source>
</reference>
<evidence type="ECO:0000313" key="1">
    <source>
        <dbReference type="EMBL" id="MDE5412795.1"/>
    </source>
</evidence>
<dbReference type="Pfam" id="PF14122">
    <property type="entry name" value="YokU"/>
    <property type="match status" value="1"/>
</dbReference>
<comment type="caution">
    <text evidence="1">The sequence shown here is derived from an EMBL/GenBank/DDBJ whole genome shotgun (WGS) entry which is preliminary data.</text>
</comment>
<dbReference type="NCBIfam" id="TIGR03829">
    <property type="entry name" value="YokU_near_AblA"/>
    <property type="match status" value="1"/>
</dbReference>
<keyword evidence="2" id="KW-1185">Reference proteome</keyword>
<dbReference type="EMBL" id="JAOTPO010000003">
    <property type="protein sequence ID" value="MDE5412795.1"/>
    <property type="molecule type" value="Genomic_DNA"/>
</dbReference>
<protein>
    <submittedName>
        <fullName evidence="1">YokU family protein</fullName>
    </submittedName>
</protein>
<dbReference type="CDD" id="cd12870">
    <property type="entry name" value="MqsA"/>
    <property type="match status" value="1"/>
</dbReference>
<dbReference type="Proteomes" id="UP001148125">
    <property type="component" value="Unassembled WGS sequence"/>
</dbReference>
<dbReference type="NCBIfam" id="TIGR03831">
    <property type="entry name" value="YgiT_finger"/>
    <property type="match status" value="1"/>
</dbReference>
<evidence type="ECO:0000313" key="2">
    <source>
        <dbReference type="Proteomes" id="UP001148125"/>
    </source>
</evidence>
<name>A0ABT5VBH1_9BACI</name>
<dbReference type="InterPro" id="IPR022451">
    <property type="entry name" value="CHP03829_YokU"/>
</dbReference>
<dbReference type="RefSeq" id="WP_275117797.1">
    <property type="nucleotide sequence ID" value="NZ_JAOTPO010000003.1"/>
</dbReference>
<gene>
    <name evidence="1" type="ORF">N7Z68_05315</name>
</gene>